<evidence type="ECO:0000256" key="9">
    <source>
        <dbReference type="ARBA" id="ARBA00032230"/>
    </source>
</evidence>
<dbReference type="Proteomes" id="UP001185092">
    <property type="component" value="Unassembled WGS sequence"/>
</dbReference>
<comment type="caution">
    <text evidence="13">The sequence shown here is derived from an EMBL/GenBank/DDBJ whole genome shotgun (WGS) entry which is preliminary data.</text>
</comment>
<name>A0AAE4BVK9_9BACT</name>
<evidence type="ECO:0000256" key="2">
    <source>
        <dbReference type="ARBA" id="ARBA00001913"/>
    </source>
</evidence>
<comment type="subunit">
    <text evidence="4">Monomer.</text>
</comment>
<dbReference type="Pfam" id="PF00703">
    <property type="entry name" value="Glyco_hydro_2"/>
    <property type="match status" value="1"/>
</dbReference>
<feature type="signal peptide" evidence="11">
    <location>
        <begin position="1"/>
        <end position="21"/>
    </location>
</feature>
<dbReference type="InterPro" id="IPR036156">
    <property type="entry name" value="Beta-gal/glucu_dom_sf"/>
</dbReference>
<evidence type="ECO:0000256" key="10">
    <source>
        <dbReference type="RuleBase" id="RU361154"/>
    </source>
</evidence>
<dbReference type="Pfam" id="PF02837">
    <property type="entry name" value="Glyco_hydro_2_N"/>
    <property type="match status" value="1"/>
</dbReference>
<evidence type="ECO:0000313" key="14">
    <source>
        <dbReference type="Proteomes" id="UP001185092"/>
    </source>
</evidence>
<feature type="chain" id="PRO_5042065534" description="Beta-galactosidase" evidence="11">
    <location>
        <begin position="22"/>
        <end position="1071"/>
    </location>
</feature>
<dbReference type="InterPro" id="IPR017853">
    <property type="entry name" value="GH"/>
</dbReference>
<keyword evidence="7" id="KW-0106">Calcium</keyword>
<dbReference type="PANTHER" id="PTHR46323:SF2">
    <property type="entry name" value="BETA-GALACTOSIDASE"/>
    <property type="match status" value="1"/>
</dbReference>
<accession>A0AAE4BVK9</accession>
<dbReference type="SUPFAM" id="SSF74650">
    <property type="entry name" value="Galactose mutarotase-like"/>
    <property type="match status" value="1"/>
</dbReference>
<proteinExistence type="inferred from homology"/>
<dbReference type="SUPFAM" id="SSF49785">
    <property type="entry name" value="Galactose-binding domain-like"/>
    <property type="match status" value="1"/>
</dbReference>
<dbReference type="SUPFAM" id="SSF51445">
    <property type="entry name" value="(Trans)glycosidases"/>
    <property type="match status" value="1"/>
</dbReference>
<dbReference type="PRINTS" id="PR00132">
    <property type="entry name" value="GLHYDRLASE2"/>
</dbReference>
<dbReference type="Gene3D" id="2.60.40.10">
    <property type="entry name" value="Immunoglobulins"/>
    <property type="match status" value="2"/>
</dbReference>
<dbReference type="GO" id="GO:0030246">
    <property type="term" value="F:carbohydrate binding"/>
    <property type="evidence" value="ECO:0007669"/>
    <property type="project" value="InterPro"/>
</dbReference>
<dbReference type="GO" id="GO:0005990">
    <property type="term" value="P:lactose catabolic process"/>
    <property type="evidence" value="ECO:0007669"/>
    <property type="project" value="TreeGrafter"/>
</dbReference>
<dbReference type="EC" id="3.2.1.23" evidence="5 10"/>
<comment type="similarity">
    <text evidence="3 10">Belongs to the glycosyl hydrolase 2 family.</text>
</comment>
<dbReference type="InterPro" id="IPR008979">
    <property type="entry name" value="Galactose-bd-like_sf"/>
</dbReference>
<dbReference type="InterPro" id="IPR011013">
    <property type="entry name" value="Gal_mutarotase_sf_dom"/>
</dbReference>
<dbReference type="Gene3D" id="3.20.20.80">
    <property type="entry name" value="Glycosidases"/>
    <property type="match status" value="1"/>
</dbReference>
<dbReference type="AlphaFoldDB" id="A0AAE4BVK9"/>
<dbReference type="Gene3D" id="2.70.98.10">
    <property type="match status" value="1"/>
</dbReference>
<dbReference type="PANTHER" id="PTHR46323">
    <property type="entry name" value="BETA-GALACTOSIDASE"/>
    <property type="match status" value="1"/>
</dbReference>
<dbReference type="GO" id="GO:0009341">
    <property type="term" value="C:beta-galactosidase complex"/>
    <property type="evidence" value="ECO:0007669"/>
    <property type="project" value="InterPro"/>
</dbReference>
<reference evidence="13" key="1">
    <citation type="submission" date="2023-07" db="EMBL/GenBank/DDBJ databases">
        <title>Genomic Encyclopedia of Type Strains, Phase IV (KMG-IV): sequencing the most valuable type-strain genomes for metagenomic binning, comparative biology and taxonomic classification.</title>
        <authorList>
            <person name="Goeker M."/>
        </authorList>
    </citation>
    <scope>NUCLEOTIDE SEQUENCE</scope>
    <source>
        <strain evidence="13">DSM 26174</strain>
    </source>
</reference>
<evidence type="ECO:0000256" key="4">
    <source>
        <dbReference type="ARBA" id="ARBA00011245"/>
    </source>
</evidence>
<feature type="domain" description="Beta galactosidase small chain/" evidence="12">
    <location>
        <begin position="769"/>
        <end position="1047"/>
    </location>
</feature>
<keyword evidence="6 10" id="KW-0378">Hydrolase</keyword>
<dbReference type="InterPro" id="IPR032312">
    <property type="entry name" value="LacZ_4"/>
</dbReference>
<dbReference type="RefSeq" id="WP_309943251.1">
    <property type="nucleotide sequence ID" value="NZ_AP025308.1"/>
</dbReference>
<dbReference type="Pfam" id="PF02836">
    <property type="entry name" value="Glyco_hydro_2_C"/>
    <property type="match status" value="1"/>
</dbReference>
<dbReference type="Gene3D" id="2.60.120.260">
    <property type="entry name" value="Galactose-binding domain-like"/>
    <property type="match status" value="1"/>
</dbReference>
<evidence type="ECO:0000256" key="8">
    <source>
        <dbReference type="ARBA" id="ARBA00023295"/>
    </source>
</evidence>
<dbReference type="Pfam" id="PF16353">
    <property type="entry name" value="LacZ_4"/>
    <property type="match status" value="1"/>
</dbReference>
<organism evidence="13 14">
    <name type="scientific">Aureibacter tunicatorum</name>
    <dbReference type="NCBI Taxonomy" id="866807"/>
    <lineage>
        <taxon>Bacteria</taxon>
        <taxon>Pseudomonadati</taxon>
        <taxon>Bacteroidota</taxon>
        <taxon>Cytophagia</taxon>
        <taxon>Cytophagales</taxon>
        <taxon>Persicobacteraceae</taxon>
        <taxon>Aureibacter</taxon>
    </lineage>
</organism>
<dbReference type="SUPFAM" id="SSF49303">
    <property type="entry name" value="beta-Galactosidase/glucuronidase domain"/>
    <property type="match status" value="2"/>
</dbReference>
<dbReference type="InterPro" id="IPR013783">
    <property type="entry name" value="Ig-like_fold"/>
</dbReference>
<dbReference type="InterPro" id="IPR006102">
    <property type="entry name" value="Ig-like_GH2"/>
</dbReference>
<comment type="catalytic activity">
    <reaction evidence="1 10">
        <text>Hydrolysis of terminal non-reducing beta-D-galactose residues in beta-D-galactosides.</text>
        <dbReference type="EC" id="3.2.1.23"/>
    </reaction>
</comment>
<dbReference type="InterPro" id="IPR006101">
    <property type="entry name" value="Glyco_hydro_2"/>
</dbReference>
<evidence type="ECO:0000256" key="1">
    <source>
        <dbReference type="ARBA" id="ARBA00001412"/>
    </source>
</evidence>
<evidence type="ECO:0000256" key="11">
    <source>
        <dbReference type="SAM" id="SignalP"/>
    </source>
</evidence>
<gene>
    <name evidence="13" type="ORF">HNQ88_005079</name>
</gene>
<evidence type="ECO:0000259" key="12">
    <source>
        <dbReference type="SMART" id="SM01038"/>
    </source>
</evidence>
<dbReference type="InterPro" id="IPR006103">
    <property type="entry name" value="Glyco_hydro_2_cat"/>
</dbReference>
<dbReference type="InterPro" id="IPR006104">
    <property type="entry name" value="Glyco_hydro_2_N"/>
</dbReference>
<keyword evidence="8 10" id="KW-0326">Glycosidase</keyword>
<evidence type="ECO:0000313" key="13">
    <source>
        <dbReference type="EMBL" id="MDR6241992.1"/>
    </source>
</evidence>
<protein>
    <recommendedName>
        <fullName evidence="5 10">Beta-galactosidase</fullName>
        <ecNumber evidence="5 10">3.2.1.23</ecNumber>
    </recommendedName>
    <alternativeName>
        <fullName evidence="9 10">Lactase</fullName>
    </alternativeName>
</protein>
<dbReference type="InterPro" id="IPR050347">
    <property type="entry name" value="Bact_Beta-galactosidase"/>
</dbReference>
<dbReference type="Pfam" id="PF02929">
    <property type="entry name" value="Bgal_small_N"/>
    <property type="match status" value="1"/>
</dbReference>
<dbReference type="InterPro" id="IPR014718">
    <property type="entry name" value="GH-type_carb-bd"/>
</dbReference>
<dbReference type="PROSITE" id="PS00719">
    <property type="entry name" value="GLYCOSYL_HYDROL_F2_1"/>
    <property type="match status" value="1"/>
</dbReference>
<dbReference type="SMART" id="SM01038">
    <property type="entry name" value="Bgal_small_N"/>
    <property type="match status" value="1"/>
</dbReference>
<dbReference type="GO" id="GO:0004565">
    <property type="term" value="F:beta-galactosidase activity"/>
    <property type="evidence" value="ECO:0007669"/>
    <property type="project" value="UniProtKB-EC"/>
</dbReference>
<keyword evidence="11" id="KW-0732">Signal</keyword>
<evidence type="ECO:0000256" key="7">
    <source>
        <dbReference type="ARBA" id="ARBA00022837"/>
    </source>
</evidence>
<keyword evidence="14" id="KW-1185">Reference proteome</keyword>
<evidence type="ECO:0000256" key="5">
    <source>
        <dbReference type="ARBA" id="ARBA00012756"/>
    </source>
</evidence>
<dbReference type="InterPro" id="IPR004199">
    <property type="entry name" value="B-gal_small/dom_5"/>
</dbReference>
<evidence type="ECO:0000256" key="3">
    <source>
        <dbReference type="ARBA" id="ARBA00007401"/>
    </source>
</evidence>
<evidence type="ECO:0000256" key="6">
    <source>
        <dbReference type="ARBA" id="ARBA00022801"/>
    </source>
</evidence>
<dbReference type="FunFam" id="2.60.40.10:FF:000680">
    <property type="entry name" value="Beta-galactosidase"/>
    <property type="match status" value="1"/>
</dbReference>
<dbReference type="InterPro" id="IPR023230">
    <property type="entry name" value="Glyco_hydro_2_CS"/>
</dbReference>
<sequence>MRSVFLGLGLLACVGSGALYAQQGKSDKAVVQAQHDWENERVFAINKEPSRAFFFPYESEALALNHKKAASGRYQLLNGKWKFHFSRKPADRPENFYKEDFDISKWDEISVPGNWELLGYDVPHYLDVDYPFEANPPFIPNHYNPVGSYRHTFDIPQDWDGNDIYIHLGAVKSAFYIWVNGEKVGYSQDSKLPAEFNITDFIRKGNNTLALEVYRWSDGSYLEDQDFWRVSGIERDVYVYAQPKFTIQDFFLKADLDNQYKDGLFDLRVDLKNSGAKAIKGGQVEATLLDGGKEVFSLNETVNINAKGELSIDLSKKIDNPRKWSAEFPNLYKLLLTLKDSKGNVITSLTNDVGFRKLEIKNAQFLVNGVPVYIRGVNRHEHDMVTGHVIDEASMIEDIELMKKFNINAVRNSHYPNDERWYELCNQYGLYMVDEANVESHGQDIWDPEKTLAMKESWKAQHHDRMLRMVERDKNQPSIVTWSLGNEAGRGLAFYEGYGEVKKIDDTRPVQYEMSQNSEFTDIQAPMYHSIEEVERFAKSNPKIPLIMCEYDHAMGNSVGSLQDYWDLFESYECLQGGFIWDWVDQGFLMHTESGEPYFGYGGDFDHGEVPNDSTFCLNGLVMADRTVKPHTWEVKKVYQPIKIHASDLSNGVVEIQNKFGFDNVSNYDGYWEIKSQGNLVAKGQMPEIDIPASTRKQVTIDIPEINPVPGAEYHLKVWYLTKEEKNLVPAGHEVAWDQFKLPIEVPAVKMDLSALDKIKLTKSGNDFIVEGPKFKYTFLAENGGLSSAKFEGKELIKTPLKPNFWRAPIDNDLGNGMPTRCAEWKRASDNQKVIAFNAKALDKRKIQIVSDLELADTVATAKVVYTVYGNGEIVVDYLMSPKSSHLDEIPRVGMIAQLPGEYDKMSWYGRGPQETYSDRKTGASVDVYSGTVWDQYFPYVRPQEFGNKTDVRWMSLTNASGKGLLLVAENDLLSVNAHQISPEVIEHPGADAPNRHTYHVKPEDVVTWYIDLKQMGVGGEDSWGAKPRPDYLIKPDRNYEYSFRLIPYDVFENSPLQKINSRVEHQSSSL</sequence>
<dbReference type="EMBL" id="JAVDQD010000015">
    <property type="protein sequence ID" value="MDR6241992.1"/>
    <property type="molecule type" value="Genomic_DNA"/>
</dbReference>
<comment type="cofactor">
    <cofactor evidence="2">
        <name>Ca(2+)</name>
        <dbReference type="ChEBI" id="CHEBI:29108"/>
    </cofactor>
</comment>